<gene>
    <name evidence="3" type="ORF">QQ020_24845</name>
</gene>
<dbReference type="EMBL" id="JAUJEB010000006">
    <property type="protein sequence ID" value="MDN5215331.1"/>
    <property type="molecule type" value="Genomic_DNA"/>
</dbReference>
<dbReference type="Proteomes" id="UP001172083">
    <property type="component" value="Unassembled WGS sequence"/>
</dbReference>
<evidence type="ECO:0000259" key="2">
    <source>
        <dbReference type="PROSITE" id="PS50125"/>
    </source>
</evidence>
<evidence type="ECO:0000256" key="1">
    <source>
        <dbReference type="SAM" id="Phobius"/>
    </source>
</evidence>
<dbReference type="Gene3D" id="3.30.70.1230">
    <property type="entry name" value="Nucleotide cyclase"/>
    <property type="match status" value="1"/>
</dbReference>
<feature type="transmembrane region" description="Helical" evidence="1">
    <location>
        <begin position="12"/>
        <end position="33"/>
    </location>
</feature>
<dbReference type="RefSeq" id="WP_346760666.1">
    <property type="nucleotide sequence ID" value="NZ_JAUJEB010000006.1"/>
</dbReference>
<feature type="transmembrane region" description="Helical" evidence="1">
    <location>
        <begin position="53"/>
        <end position="75"/>
    </location>
</feature>
<reference evidence="3" key="1">
    <citation type="submission" date="2023-06" db="EMBL/GenBank/DDBJ databases">
        <title>Genomic of Agaribacillus aureum.</title>
        <authorList>
            <person name="Wang G."/>
        </authorList>
    </citation>
    <scope>NUCLEOTIDE SEQUENCE</scope>
    <source>
        <strain evidence="3">BMA12</strain>
    </source>
</reference>
<dbReference type="Pfam" id="PF00211">
    <property type="entry name" value="Guanylate_cyc"/>
    <property type="match status" value="1"/>
</dbReference>
<dbReference type="InterPro" id="IPR029787">
    <property type="entry name" value="Nucleotide_cyclase"/>
</dbReference>
<dbReference type="PANTHER" id="PTHR43081">
    <property type="entry name" value="ADENYLATE CYCLASE, TERMINAL-DIFFERENTIATION SPECIFIC-RELATED"/>
    <property type="match status" value="1"/>
</dbReference>
<dbReference type="PROSITE" id="PS50125">
    <property type="entry name" value="GUANYLATE_CYCLASE_2"/>
    <property type="match status" value="1"/>
</dbReference>
<dbReference type="InterPro" id="IPR050697">
    <property type="entry name" value="Adenylyl/Guanylyl_Cyclase_3/4"/>
</dbReference>
<dbReference type="EC" id="4.6.1.-" evidence="3"/>
<sequence length="381" mass="43627">MPLSNATKIKLRSVFVITLIWMVVSMIIVLHDYLFQSELKIMGIEAYDPSSTFFTTIFAVSIAGFIAAPLMVFYLKDRFKNKPLWFSLFFNTATFVVIITIVTLPASIFYNLLSKELSIGDSQLAEEVWKFYTSPSYLLILFNWTLISFLTLIVLQVNDKYGQGVMFALLKGKYNKPKQEERIFMFLDITSSTTIAEELGNIQYFELLRSFFQDITQPILKNYGEIYQYVGDEIVVSWKMKNGLRRAHCLQCFFEIENTMQKLSPKYIRKYGLVPGYKAGLHCGEVTVGEVGTIKKDIIFSGDVLNTTARIQDACKRFDAKLLISQDLIHRLDTHHSFGFKEIGAIQLRGKLQPVNLSIVHKKTLPDDAAVHKHLSNKEMV</sequence>
<feature type="domain" description="Guanylate cyclase" evidence="2">
    <location>
        <begin position="183"/>
        <end position="312"/>
    </location>
</feature>
<evidence type="ECO:0000313" key="4">
    <source>
        <dbReference type="Proteomes" id="UP001172083"/>
    </source>
</evidence>
<keyword evidence="1" id="KW-0812">Transmembrane</keyword>
<dbReference type="PANTHER" id="PTHR43081:SF1">
    <property type="entry name" value="ADENYLATE CYCLASE, TERMINAL-DIFFERENTIATION SPECIFIC"/>
    <property type="match status" value="1"/>
</dbReference>
<comment type="caution">
    <text evidence="3">The sequence shown here is derived from an EMBL/GenBank/DDBJ whole genome shotgun (WGS) entry which is preliminary data.</text>
</comment>
<dbReference type="GO" id="GO:0016829">
    <property type="term" value="F:lyase activity"/>
    <property type="evidence" value="ECO:0007669"/>
    <property type="project" value="UniProtKB-KW"/>
</dbReference>
<feature type="transmembrane region" description="Helical" evidence="1">
    <location>
        <begin position="87"/>
        <end position="110"/>
    </location>
</feature>
<keyword evidence="3" id="KW-0456">Lyase</keyword>
<name>A0ABT8LG43_9BACT</name>
<dbReference type="CDD" id="cd07302">
    <property type="entry name" value="CHD"/>
    <property type="match status" value="1"/>
</dbReference>
<evidence type="ECO:0000313" key="3">
    <source>
        <dbReference type="EMBL" id="MDN5215331.1"/>
    </source>
</evidence>
<protein>
    <submittedName>
        <fullName evidence="3">Adenylate/guanylate cyclase domain-containing protein</fullName>
        <ecNumber evidence="3">4.6.1.-</ecNumber>
    </submittedName>
</protein>
<keyword evidence="1" id="KW-1133">Transmembrane helix</keyword>
<dbReference type="SUPFAM" id="SSF55073">
    <property type="entry name" value="Nucleotide cyclase"/>
    <property type="match status" value="1"/>
</dbReference>
<accession>A0ABT8LG43</accession>
<keyword evidence="1" id="KW-0472">Membrane</keyword>
<organism evidence="3 4">
    <name type="scientific">Agaribacillus aureus</name>
    <dbReference type="NCBI Taxonomy" id="3051825"/>
    <lineage>
        <taxon>Bacteria</taxon>
        <taxon>Pseudomonadati</taxon>
        <taxon>Bacteroidota</taxon>
        <taxon>Cytophagia</taxon>
        <taxon>Cytophagales</taxon>
        <taxon>Splendidivirgaceae</taxon>
        <taxon>Agaribacillus</taxon>
    </lineage>
</organism>
<feature type="transmembrane region" description="Helical" evidence="1">
    <location>
        <begin position="137"/>
        <end position="157"/>
    </location>
</feature>
<proteinExistence type="predicted"/>
<dbReference type="InterPro" id="IPR001054">
    <property type="entry name" value="A/G_cyclase"/>
</dbReference>
<keyword evidence="4" id="KW-1185">Reference proteome</keyword>